<evidence type="ECO:0000313" key="2">
    <source>
        <dbReference type="EMBL" id="RIV25366.1"/>
    </source>
</evidence>
<dbReference type="EMBL" id="QXED01000002">
    <property type="protein sequence ID" value="RIV25366.1"/>
    <property type="molecule type" value="Genomic_DNA"/>
</dbReference>
<evidence type="ECO:0000256" key="1">
    <source>
        <dbReference type="SAM" id="Coils"/>
    </source>
</evidence>
<organism evidence="2 3">
    <name type="scientific">Fibrisoma montanum</name>
    <dbReference type="NCBI Taxonomy" id="2305895"/>
    <lineage>
        <taxon>Bacteria</taxon>
        <taxon>Pseudomonadati</taxon>
        <taxon>Bacteroidota</taxon>
        <taxon>Cytophagia</taxon>
        <taxon>Cytophagales</taxon>
        <taxon>Spirosomataceae</taxon>
        <taxon>Fibrisoma</taxon>
    </lineage>
</organism>
<reference evidence="2 3" key="1">
    <citation type="submission" date="2018-08" db="EMBL/GenBank/DDBJ databases">
        <title>Fibrisoma montanum sp. nov., isolated from Danxia mountain soil.</title>
        <authorList>
            <person name="Huang Y."/>
        </authorList>
    </citation>
    <scope>NUCLEOTIDE SEQUENCE [LARGE SCALE GENOMIC DNA]</scope>
    <source>
        <strain evidence="2 3">HYT19</strain>
    </source>
</reference>
<proteinExistence type="predicted"/>
<keyword evidence="1" id="KW-0175">Coiled coil</keyword>
<comment type="caution">
    <text evidence="2">The sequence shown here is derived from an EMBL/GenBank/DDBJ whole genome shotgun (WGS) entry which is preliminary data.</text>
</comment>
<protein>
    <submittedName>
        <fullName evidence="2">BZIP transcription factor</fullName>
    </submittedName>
</protein>
<accession>A0A418MF17</accession>
<dbReference type="AlphaFoldDB" id="A0A418MF17"/>
<evidence type="ECO:0000313" key="3">
    <source>
        <dbReference type="Proteomes" id="UP000283523"/>
    </source>
</evidence>
<dbReference type="OrthoDB" id="1163828at2"/>
<sequence>MIGDSAGFKQLNINGNVLIGSKSGAANQTGIQNTFLGFQTGFSNTASANTFLGYMAGRTNTTGQFNTFIGVQTGLNNTTGSSNYMLGTNAGLSNTTGTGNYFLGDNAGGGNTGGSFNIYIGANAGNGTNVNGDNNLAIGFEAGRANVAGINNTFLGFRADAGANGLSNATAIGNDAKVNVSNAVVLGNGANVGIGTSSPTVRLQINTGVANQSGVRLENLTSASPASALNQTKFLTVDGSGNVILASTTSGGRVAAEAESLWQRNGRYLTSQENDAVIIGSGVSKTPSDYNLFVSKGILTEKVKVAVKNTSEWSDYVFEKGYALKPLAEVEHYVEQHKHLPGVPSAEQVVSEGMDVAKMNAKLLEKIEELTLYMIDQQKQLDQLKAENQQIKQRLADRR</sequence>
<feature type="coiled-coil region" evidence="1">
    <location>
        <begin position="367"/>
        <end position="394"/>
    </location>
</feature>
<dbReference type="Proteomes" id="UP000283523">
    <property type="component" value="Unassembled WGS sequence"/>
</dbReference>
<gene>
    <name evidence="2" type="ORF">DYU11_08670</name>
</gene>
<keyword evidence="3" id="KW-1185">Reference proteome</keyword>
<name>A0A418MF17_9BACT</name>